<evidence type="ECO:0000259" key="1">
    <source>
        <dbReference type="Pfam" id="PF03417"/>
    </source>
</evidence>
<accession>A0A084IGB6</accession>
<keyword evidence="3" id="KW-1185">Reference proteome</keyword>
<comment type="caution">
    <text evidence="2">The sequence shown here is derived from an EMBL/GenBank/DDBJ whole genome shotgun (WGS) entry which is preliminary data.</text>
</comment>
<name>A0A084IGB6_SALHC</name>
<evidence type="ECO:0000313" key="3">
    <source>
        <dbReference type="Proteomes" id="UP000028302"/>
    </source>
</evidence>
<dbReference type="Proteomes" id="UP000028302">
    <property type="component" value="Unassembled WGS sequence"/>
</dbReference>
<keyword evidence="2" id="KW-0808">Transferase</keyword>
<dbReference type="Pfam" id="PF03417">
    <property type="entry name" value="AAT"/>
    <property type="match status" value="1"/>
</dbReference>
<dbReference type="Gene3D" id="1.10.10.2120">
    <property type="match status" value="1"/>
</dbReference>
<dbReference type="eggNOG" id="COG4927">
    <property type="taxonomic scope" value="Bacteria"/>
</dbReference>
<dbReference type="PANTHER" id="PTHR34180:SF1">
    <property type="entry name" value="BETA-ALANYL-DOPAMINE_CARCININE HYDROLASE"/>
    <property type="match status" value="1"/>
</dbReference>
<dbReference type="Gene3D" id="3.60.60.10">
    <property type="entry name" value="Penicillin V Acylase, Chain A"/>
    <property type="match status" value="1"/>
</dbReference>
<feature type="domain" description="Peptidase C45 hydrolase" evidence="1">
    <location>
        <begin position="133"/>
        <end position="298"/>
    </location>
</feature>
<dbReference type="PANTHER" id="PTHR34180">
    <property type="entry name" value="PEPTIDASE C45"/>
    <property type="match status" value="1"/>
</dbReference>
<dbReference type="AlphaFoldDB" id="A0A084IGB6"/>
<organism evidence="2 3">
    <name type="scientific">Salinisphaera hydrothermalis (strain C41B8)</name>
    <dbReference type="NCBI Taxonomy" id="1304275"/>
    <lineage>
        <taxon>Bacteria</taxon>
        <taxon>Pseudomonadati</taxon>
        <taxon>Pseudomonadota</taxon>
        <taxon>Gammaproteobacteria</taxon>
        <taxon>Salinisphaerales</taxon>
        <taxon>Salinisphaeraceae</taxon>
        <taxon>Salinisphaera</taxon>
    </lineage>
</organism>
<dbReference type="RefSeq" id="WP_156962591.1">
    <property type="nucleotide sequence ID" value="NZ_APNK01000056.1"/>
</dbReference>
<dbReference type="MEROPS" id="C45.001"/>
<dbReference type="OrthoDB" id="2910336at2"/>
<dbReference type="GO" id="GO:0016740">
    <property type="term" value="F:transferase activity"/>
    <property type="evidence" value="ECO:0007669"/>
    <property type="project" value="UniProtKB-KW"/>
</dbReference>
<dbReference type="InterPro" id="IPR047794">
    <property type="entry name" value="C45_proenzyme-like"/>
</dbReference>
<gene>
    <name evidence="2" type="ORF">C41B8_18397</name>
</gene>
<dbReference type="EMBL" id="APNK01000056">
    <property type="protein sequence ID" value="KEZ75750.1"/>
    <property type="molecule type" value="Genomic_DNA"/>
</dbReference>
<proteinExistence type="predicted"/>
<protein>
    <submittedName>
        <fullName evidence="2">Peptidase C45 acyl-coenzyme A:6-aminopenicillanic acid acyl-transferase</fullName>
    </submittedName>
</protein>
<dbReference type="InterPro" id="IPR047801">
    <property type="entry name" value="Peptidase_C45"/>
</dbReference>
<evidence type="ECO:0000313" key="2">
    <source>
        <dbReference type="EMBL" id="KEZ75750.1"/>
    </source>
</evidence>
<reference evidence="2 3" key="1">
    <citation type="submission" date="2013-03" db="EMBL/GenBank/DDBJ databases">
        <title>Salinisphaera hydrothermalis C41B8 Genome Sequencing.</title>
        <authorList>
            <person name="Li C."/>
            <person name="Lai Q."/>
            <person name="Shao Z."/>
        </authorList>
    </citation>
    <scope>NUCLEOTIDE SEQUENCE [LARGE SCALE GENOMIC DNA]</scope>
    <source>
        <strain evidence="2 3">C41B8</strain>
    </source>
</reference>
<sequence>MKLPVLDAAGQPVDIGRLHGATYAEQIGRFAAERVERAGQALWVGADRSRADVIALAEDCLAAHEAYSPRLTAELRAMADAAELSPAEMLIVSGFTDFVDTACAAFSGSGAAPGDVDNCTAMIVPAARSATGTPLFAQTWDMHETATEHVFVLRGVPDDGPAFTTFTSRGCLGMIGMNEAGITIGINNLTGNDGRIGVTWNFVVREVLAQTDFAAAEARLAEADLAGAHNYLLVGPDGQGMNVEAMSTQRATTRLDNDVIVHTNHCLAKETRAVERPRLPEAQAHSEKRLARAEAMLACDEAIDVERLATVTRDTQAICYPPTPITKMTTCGAVIADPAARRLWALRGLPSEQSYVAFDVAGAAVASE</sequence>
<dbReference type="NCBIfam" id="NF040521">
    <property type="entry name" value="C45_proenzyme"/>
    <property type="match status" value="1"/>
</dbReference>
<dbReference type="STRING" id="1304275.C41B8_18397"/>
<dbReference type="InterPro" id="IPR005079">
    <property type="entry name" value="Peptidase_C45_hydrolase"/>
</dbReference>